<name>A0ABU2HXS6_9RHOB</name>
<gene>
    <name evidence="4" type="ORF">RGQ15_20035</name>
</gene>
<dbReference type="PIRSF" id="PIRSF001365">
    <property type="entry name" value="DHDPS"/>
    <property type="match status" value="1"/>
</dbReference>
<dbReference type="CDD" id="cd00408">
    <property type="entry name" value="DHDPS-like"/>
    <property type="match status" value="1"/>
</dbReference>
<dbReference type="PRINTS" id="PR00146">
    <property type="entry name" value="DHPICSNTHASE"/>
</dbReference>
<keyword evidence="5" id="KW-1185">Reference proteome</keyword>
<dbReference type="EMBL" id="JAVQLW010000004">
    <property type="protein sequence ID" value="MDS9469853.1"/>
    <property type="molecule type" value="Genomic_DNA"/>
</dbReference>
<comment type="similarity">
    <text evidence="1 3">Belongs to the DapA family.</text>
</comment>
<dbReference type="SMART" id="SM01130">
    <property type="entry name" value="DHDPS"/>
    <property type="match status" value="1"/>
</dbReference>
<reference evidence="5" key="1">
    <citation type="submission" date="2023-07" db="EMBL/GenBank/DDBJ databases">
        <title>Paracoccus sp. MBLB3053 whole genome sequence.</title>
        <authorList>
            <person name="Hwang C.Y."/>
            <person name="Cho E.-S."/>
            <person name="Seo M.-J."/>
        </authorList>
    </citation>
    <scope>NUCLEOTIDE SEQUENCE [LARGE SCALE GENOMIC DNA]</scope>
    <source>
        <strain evidence="5">MBLB3053</strain>
    </source>
</reference>
<dbReference type="InterPro" id="IPR013785">
    <property type="entry name" value="Aldolase_TIM"/>
</dbReference>
<evidence type="ECO:0000313" key="5">
    <source>
        <dbReference type="Proteomes" id="UP001269144"/>
    </source>
</evidence>
<keyword evidence="2 3" id="KW-0456">Lyase</keyword>
<dbReference type="PANTHER" id="PTHR12128">
    <property type="entry name" value="DIHYDRODIPICOLINATE SYNTHASE"/>
    <property type="match status" value="1"/>
</dbReference>
<comment type="caution">
    <text evidence="4">The sequence shown here is derived from an EMBL/GenBank/DDBJ whole genome shotgun (WGS) entry which is preliminary data.</text>
</comment>
<proteinExistence type="inferred from homology"/>
<dbReference type="SUPFAM" id="SSF51569">
    <property type="entry name" value="Aldolase"/>
    <property type="match status" value="1"/>
</dbReference>
<evidence type="ECO:0000313" key="4">
    <source>
        <dbReference type="EMBL" id="MDS9469853.1"/>
    </source>
</evidence>
<dbReference type="RefSeq" id="WP_311162606.1">
    <property type="nucleotide sequence ID" value="NZ_JAVQLW010000004.1"/>
</dbReference>
<dbReference type="Proteomes" id="UP001269144">
    <property type="component" value="Unassembled WGS sequence"/>
</dbReference>
<evidence type="ECO:0000256" key="2">
    <source>
        <dbReference type="ARBA" id="ARBA00023239"/>
    </source>
</evidence>
<evidence type="ECO:0000256" key="3">
    <source>
        <dbReference type="PIRNR" id="PIRNR001365"/>
    </source>
</evidence>
<evidence type="ECO:0000256" key="1">
    <source>
        <dbReference type="ARBA" id="ARBA00007592"/>
    </source>
</evidence>
<accession>A0ABU2HXS6</accession>
<dbReference type="InterPro" id="IPR002220">
    <property type="entry name" value="DapA-like"/>
</dbReference>
<dbReference type="Gene3D" id="3.20.20.70">
    <property type="entry name" value="Aldolase class I"/>
    <property type="match status" value="1"/>
</dbReference>
<sequence>MTIFKGLSAFPITPADPNGRVDTRSVARLVRRLSDAGVDSIGLLGSTGSYPYLSRTERRRAIEAALAEVGDTTPLIVGIGAFRTDEATGLAQDAKAAGASAGLLSAMSYLPLSENEVFEHFSQIAAHGGLPICIYDNPGTTHFRFSTDLVKRLAQLPGVLAIKNPTSKPDEVAPHLAAQRAAFGDGLSIGYSGDGCCAEAMISGADAWYSVLGGTLPGPCLQIVRAARRGDVDEARRVDAALQPIWDRFRRYTSYRVVHEVAAQLDLCHVLPPRPILPVCDEARQAIAAALRDLPQEWLDRP</sequence>
<dbReference type="PANTHER" id="PTHR12128:SF66">
    <property type="entry name" value="4-HYDROXY-2-OXOGLUTARATE ALDOLASE, MITOCHONDRIAL"/>
    <property type="match status" value="1"/>
</dbReference>
<organism evidence="4 5">
    <name type="scientific">Paracoccus aurantius</name>
    <dbReference type="NCBI Taxonomy" id="3073814"/>
    <lineage>
        <taxon>Bacteria</taxon>
        <taxon>Pseudomonadati</taxon>
        <taxon>Pseudomonadota</taxon>
        <taxon>Alphaproteobacteria</taxon>
        <taxon>Rhodobacterales</taxon>
        <taxon>Paracoccaceae</taxon>
        <taxon>Paracoccus</taxon>
    </lineage>
</organism>
<protein>
    <submittedName>
        <fullName evidence="4">Dihydrodipicolinate synthase family protein</fullName>
    </submittedName>
</protein>
<dbReference type="Pfam" id="PF00701">
    <property type="entry name" value="DHDPS"/>
    <property type="match status" value="1"/>
</dbReference>